<dbReference type="InterPro" id="IPR004274">
    <property type="entry name" value="FCP1_dom"/>
</dbReference>
<organism evidence="4 5">
    <name type="scientific">Artemisia annua</name>
    <name type="common">Sweet wormwood</name>
    <dbReference type="NCBI Taxonomy" id="35608"/>
    <lineage>
        <taxon>Eukaryota</taxon>
        <taxon>Viridiplantae</taxon>
        <taxon>Streptophyta</taxon>
        <taxon>Embryophyta</taxon>
        <taxon>Tracheophyta</taxon>
        <taxon>Spermatophyta</taxon>
        <taxon>Magnoliopsida</taxon>
        <taxon>eudicotyledons</taxon>
        <taxon>Gunneridae</taxon>
        <taxon>Pentapetalae</taxon>
        <taxon>asterids</taxon>
        <taxon>campanulids</taxon>
        <taxon>Asterales</taxon>
        <taxon>Asteraceae</taxon>
        <taxon>Asteroideae</taxon>
        <taxon>Anthemideae</taxon>
        <taxon>Artemisiinae</taxon>
        <taxon>Artemisia</taxon>
    </lineage>
</organism>
<dbReference type="SUPFAM" id="SSF56784">
    <property type="entry name" value="HAD-like"/>
    <property type="match status" value="1"/>
</dbReference>
<comment type="subcellular location">
    <subcellularLocation>
        <location evidence="1">Mitochondrion inner membrane</location>
        <topology evidence="1">Single-pass membrane protein</topology>
    </subcellularLocation>
</comment>
<dbReference type="Gene3D" id="3.40.50.1000">
    <property type="entry name" value="HAD superfamily/HAD-like"/>
    <property type="match status" value="1"/>
</dbReference>
<keyword evidence="1" id="KW-0653">Protein transport</keyword>
<keyword evidence="1" id="KW-0811">Translocation</keyword>
<dbReference type="OrthoDB" id="1711508at2759"/>
<accession>A0A2U1PQA0</accession>
<comment type="caution">
    <text evidence="4">The sequence shown here is derived from an EMBL/GenBank/DDBJ whole genome shotgun (WGS) entry which is preliminary data.</text>
</comment>
<protein>
    <recommendedName>
        <fullName evidence="1">Mitochondrial import inner membrane translocase subunit TIM50</fullName>
    </recommendedName>
</protein>
<keyword evidence="1" id="KW-0813">Transport</keyword>
<comment type="function">
    <text evidence="1">Essential component of the TIM23 complex, a complex that mediates the translocation of transit peptide-containing proteins across the mitochondrial inner membrane.</text>
</comment>
<evidence type="ECO:0000313" key="5">
    <source>
        <dbReference type="Proteomes" id="UP000245207"/>
    </source>
</evidence>
<dbReference type="AlphaFoldDB" id="A0A2U1PQA0"/>
<comment type="similarity">
    <text evidence="1">Belongs to the TIM50 family.</text>
</comment>
<dbReference type="Pfam" id="PF03031">
    <property type="entry name" value="NIF"/>
    <property type="match status" value="1"/>
</dbReference>
<dbReference type="GO" id="GO:0015031">
    <property type="term" value="P:protein transport"/>
    <property type="evidence" value="ECO:0007669"/>
    <property type="project" value="UniProtKB-KW"/>
</dbReference>
<feature type="region of interest" description="Disordered" evidence="2">
    <location>
        <begin position="44"/>
        <end position="67"/>
    </location>
</feature>
<dbReference type="Proteomes" id="UP000245207">
    <property type="component" value="Unassembled WGS sequence"/>
</dbReference>
<evidence type="ECO:0000313" key="4">
    <source>
        <dbReference type="EMBL" id="PWA87887.1"/>
    </source>
</evidence>
<feature type="domain" description="FCP1 homology" evidence="3">
    <location>
        <begin position="84"/>
        <end position="280"/>
    </location>
</feature>
<dbReference type="InterPro" id="IPR023214">
    <property type="entry name" value="HAD_sf"/>
</dbReference>
<keyword evidence="1" id="KW-0809">Transit peptide</keyword>
<gene>
    <name evidence="4" type="ORF">CTI12_AA124720</name>
</gene>
<dbReference type="PANTHER" id="PTHR12210">
    <property type="entry name" value="DULLARD PROTEIN PHOSPHATASE"/>
    <property type="match status" value="1"/>
</dbReference>
<dbReference type="EMBL" id="PKPP01000868">
    <property type="protein sequence ID" value="PWA87887.1"/>
    <property type="molecule type" value="Genomic_DNA"/>
</dbReference>
<proteinExistence type="inferred from homology"/>
<comment type="subunit">
    <text evidence="1">Component of the TIM23 complex.</text>
</comment>
<sequence>MATQESKLKNLVVNKDSSSNKDANEKDTGSVWPFPWIKLSVPKKKDKKITNAVASDDSDIDEKQENEKEARIHQGISLDKLSIPGPKKKLLVLPLNGIIVHRAHRIKPDAIPKTRQPDFSYGNFKVYKRPYCEEFLKFCLERFEVGIWSSAREQNIQWVLTNVVGELKSKILFTWDQNQCMDTGFKCLDNRDKPLFIKEDTRDKPLFIKELRHLWDNKYSNLPWRDGEYSSSNTLLISAPVKALLNPPNTGIFPRNYDPDNKEDNFLGPDGELRVFLNGLAEATDVPTYVKDHRIGEPPITNSHPDWAYYSKVIRSVNDRYQHIQSTPKSTPKYQKPMIQWQPKIKS</sequence>
<dbReference type="SMART" id="SM00577">
    <property type="entry name" value="CPDc"/>
    <property type="match status" value="1"/>
</dbReference>
<feature type="region of interest" description="Disordered" evidence="2">
    <location>
        <begin position="1"/>
        <end position="28"/>
    </location>
</feature>
<evidence type="ECO:0000259" key="3">
    <source>
        <dbReference type="PROSITE" id="PS50969"/>
    </source>
</evidence>
<dbReference type="PROSITE" id="PS50969">
    <property type="entry name" value="FCP1"/>
    <property type="match status" value="1"/>
</dbReference>
<keyword evidence="1" id="KW-0496">Mitochondrion</keyword>
<dbReference type="STRING" id="35608.A0A2U1PQA0"/>
<dbReference type="GO" id="GO:0005744">
    <property type="term" value="C:TIM23 mitochondrial import inner membrane translocase complex"/>
    <property type="evidence" value="ECO:0007669"/>
    <property type="project" value="UniProtKB-UniRule"/>
</dbReference>
<reference evidence="4 5" key="1">
    <citation type="journal article" date="2018" name="Mol. Plant">
        <title>The genome of Artemisia annua provides insight into the evolution of Asteraceae family and artemisinin biosynthesis.</title>
        <authorList>
            <person name="Shen Q."/>
            <person name="Zhang L."/>
            <person name="Liao Z."/>
            <person name="Wang S."/>
            <person name="Yan T."/>
            <person name="Shi P."/>
            <person name="Liu M."/>
            <person name="Fu X."/>
            <person name="Pan Q."/>
            <person name="Wang Y."/>
            <person name="Lv Z."/>
            <person name="Lu X."/>
            <person name="Zhang F."/>
            <person name="Jiang W."/>
            <person name="Ma Y."/>
            <person name="Chen M."/>
            <person name="Hao X."/>
            <person name="Li L."/>
            <person name="Tang Y."/>
            <person name="Lv G."/>
            <person name="Zhou Y."/>
            <person name="Sun X."/>
            <person name="Brodelius P.E."/>
            <person name="Rose J.K.C."/>
            <person name="Tang K."/>
        </authorList>
    </citation>
    <scope>NUCLEOTIDE SEQUENCE [LARGE SCALE GENOMIC DNA]</scope>
    <source>
        <strain evidence="5">cv. Huhao1</strain>
        <tissue evidence="4">Leaf</tissue>
    </source>
</reference>
<evidence type="ECO:0000256" key="1">
    <source>
        <dbReference type="RuleBase" id="RU365079"/>
    </source>
</evidence>
<feature type="compositionally biased region" description="Basic and acidic residues" evidence="2">
    <location>
        <begin position="18"/>
        <end position="28"/>
    </location>
</feature>
<name>A0A2U1PQA0_ARTAN</name>
<dbReference type="InterPro" id="IPR050365">
    <property type="entry name" value="TIM50"/>
</dbReference>
<keyword evidence="5" id="KW-1185">Reference proteome</keyword>
<dbReference type="InterPro" id="IPR036412">
    <property type="entry name" value="HAD-like_sf"/>
</dbReference>
<evidence type="ECO:0000256" key="2">
    <source>
        <dbReference type="SAM" id="MobiDB-lite"/>
    </source>
</evidence>